<dbReference type="InterPro" id="IPR052926">
    <property type="entry name" value="Metallo-beta-lactamase_dom"/>
</dbReference>
<gene>
    <name evidence="2" type="ORF">EJ03DRAFT_362149</name>
</gene>
<dbReference type="Proteomes" id="UP000799436">
    <property type="component" value="Unassembled WGS sequence"/>
</dbReference>
<reference evidence="2" key="1">
    <citation type="journal article" date="2020" name="Stud. Mycol.">
        <title>101 Dothideomycetes genomes: a test case for predicting lifestyles and emergence of pathogens.</title>
        <authorList>
            <person name="Haridas S."/>
            <person name="Albert R."/>
            <person name="Binder M."/>
            <person name="Bloem J."/>
            <person name="Labutti K."/>
            <person name="Salamov A."/>
            <person name="Andreopoulos B."/>
            <person name="Baker S."/>
            <person name="Barry K."/>
            <person name="Bills G."/>
            <person name="Bluhm B."/>
            <person name="Cannon C."/>
            <person name="Castanera R."/>
            <person name="Culley D."/>
            <person name="Daum C."/>
            <person name="Ezra D."/>
            <person name="Gonzalez J."/>
            <person name="Henrissat B."/>
            <person name="Kuo A."/>
            <person name="Liang C."/>
            <person name="Lipzen A."/>
            <person name="Lutzoni F."/>
            <person name="Magnuson J."/>
            <person name="Mondo S."/>
            <person name="Nolan M."/>
            <person name="Ohm R."/>
            <person name="Pangilinan J."/>
            <person name="Park H.-J."/>
            <person name="Ramirez L."/>
            <person name="Alfaro M."/>
            <person name="Sun H."/>
            <person name="Tritt A."/>
            <person name="Yoshinaga Y."/>
            <person name="Zwiers L.-H."/>
            <person name="Turgeon B."/>
            <person name="Goodwin S."/>
            <person name="Spatafora J."/>
            <person name="Crous P."/>
            <person name="Grigoriev I."/>
        </authorList>
    </citation>
    <scope>NUCLEOTIDE SEQUENCE</scope>
    <source>
        <strain evidence="2">CBS 116005</strain>
    </source>
</reference>
<feature type="domain" description="Metallo-beta-lactamase" evidence="1">
    <location>
        <begin position="80"/>
        <end position="127"/>
    </location>
</feature>
<keyword evidence="3" id="KW-1185">Reference proteome</keyword>
<dbReference type="PANTHER" id="PTHR13754">
    <property type="entry name" value="METALLO-BETA-LACTAMASE SUPERFAMILY PROTEIN"/>
    <property type="match status" value="1"/>
</dbReference>
<dbReference type="PANTHER" id="PTHR13754:SF13">
    <property type="entry name" value="METALLO-BETA-LACTAMASE SUPERFAMILY PROTEIN (AFU_ORTHOLOGUE AFUA_3G07630)"/>
    <property type="match status" value="1"/>
</dbReference>
<dbReference type="Gene3D" id="3.60.15.10">
    <property type="entry name" value="Ribonuclease Z/Hydroxyacylglutathione hydrolase-like"/>
    <property type="match status" value="1"/>
</dbReference>
<proteinExistence type="predicted"/>
<dbReference type="InterPro" id="IPR036866">
    <property type="entry name" value="RibonucZ/Hydroxyglut_hydro"/>
</dbReference>
<dbReference type="InterPro" id="IPR001279">
    <property type="entry name" value="Metallo-B-lactamas"/>
</dbReference>
<dbReference type="AlphaFoldDB" id="A0A6G1LA50"/>
<evidence type="ECO:0000313" key="3">
    <source>
        <dbReference type="Proteomes" id="UP000799436"/>
    </source>
</evidence>
<dbReference type="SUPFAM" id="SSF56281">
    <property type="entry name" value="Metallo-hydrolase/oxidoreductase"/>
    <property type="match status" value="1"/>
</dbReference>
<accession>A0A6G1LA50</accession>
<protein>
    <recommendedName>
        <fullName evidence="1">Metallo-beta-lactamase domain-containing protein</fullName>
    </recommendedName>
</protein>
<evidence type="ECO:0000259" key="1">
    <source>
        <dbReference type="Pfam" id="PF00753"/>
    </source>
</evidence>
<dbReference type="OrthoDB" id="1470350at2759"/>
<dbReference type="EMBL" id="ML995833">
    <property type="protein sequence ID" value="KAF2769449.1"/>
    <property type="molecule type" value="Genomic_DNA"/>
</dbReference>
<dbReference type="GO" id="GO:0016740">
    <property type="term" value="F:transferase activity"/>
    <property type="evidence" value="ECO:0007669"/>
    <property type="project" value="TreeGrafter"/>
</dbReference>
<name>A0A6G1LA50_9PEZI</name>
<sequence length="168" mass="18616">MVKLTDLDTLEITVLIDNELDPISPSPHPAIQQTGGFREISQRGPALTTRGEAVTEMPMNLICCSAHGLSLMITGVKAGGRRHTLLFDTGPTEEDWEANVKRLGAEVGEVEVVHLSHWHRDHSGGLLRAVRMIDEAKTSPGPVVVDLHPDRPEYRMRRLRMRGLLCVD</sequence>
<dbReference type="Pfam" id="PF00753">
    <property type="entry name" value="Lactamase_B"/>
    <property type="match status" value="1"/>
</dbReference>
<evidence type="ECO:0000313" key="2">
    <source>
        <dbReference type="EMBL" id="KAF2769449.1"/>
    </source>
</evidence>
<organism evidence="2 3">
    <name type="scientific">Teratosphaeria nubilosa</name>
    <dbReference type="NCBI Taxonomy" id="161662"/>
    <lineage>
        <taxon>Eukaryota</taxon>
        <taxon>Fungi</taxon>
        <taxon>Dikarya</taxon>
        <taxon>Ascomycota</taxon>
        <taxon>Pezizomycotina</taxon>
        <taxon>Dothideomycetes</taxon>
        <taxon>Dothideomycetidae</taxon>
        <taxon>Mycosphaerellales</taxon>
        <taxon>Teratosphaeriaceae</taxon>
        <taxon>Teratosphaeria</taxon>
    </lineage>
</organism>